<dbReference type="PROSITE" id="PS51819">
    <property type="entry name" value="VOC"/>
    <property type="match status" value="1"/>
</dbReference>
<reference evidence="2 3" key="1">
    <citation type="submission" date="2019-06" db="EMBL/GenBank/DDBJ databases">
        <title>Sequencing the genomes of 1000 actinobacteria strains.</title>
        <authorList>
            <person name="Klenk H.-P."/>
        </authorList>
    </citation>
    <scope>NUCLEOTIDE SEQUENCE [LARGE SCALE GENOMIC DNA]</scope>
    <source>
        <strain evidence="2 3">DSM 45511</strain>
    </source>
</reference>
<organism evidence="2 3">
    <name type="scientific">Pseudonocardia cypriaca</name>
    <dbReference type="NCBI Taxonomy" id="882449"/>
    <lineage>
        <taxon>Bacteria</taxon>
        <taxon>Bacillati</taxon>
        <taxon>Actinomycetota</taxon>
        <taxon>Actinomycetes</taxon>
        <taxon>Pseudonocardiales</taxon>
        <taxon>Pseudonocardiaceae</taxon>
        <taxon>Pseudonocardia</taxon>
    </lineage>
</organism>
<evidence type="ECO:0000313" key="3">
    <source>
        <dbReference type="Proteomes" id="UP000319818"/>
    </source>
</evidence>
<protein>
    <submittedName>
        <fullName evidence="2">Putative glyoxalase superfamily protein PhnB</fullName>
    </submittedName>
</protein>
<dbReference type="PANTHER" id="PTHR34109">
    <property type="entry name" value="BNAUNNG04460D PROTEIN-RELATED"/>
    <property type="match status" value="1"/>
</dbReference>
<name>A0A543FPE0_9PSEU</name>
<dbReference type="RefSeq" id="WP_142107026.1">
    <property type="nucleotide sequence ID" value="NZ_VFPH01000003.1"/>
</dbReference>
<evidence type="ECO:0000313" key="2">
    <source>
        <dbReference type="EMBL" id="TQM35718.1"/>
    </source>
</evidence>
<dbReference type="InterPro" id="IPR029068">
    <property type="entry name" value="Glyas_Bleomycin-R_OHBP_Dase"/>
</dbReference>
<dbReference type="InterPro" id="IPR004360">
    <property type="entry name" value="Glyas_Fos-R_dOase_dom"/>
</dbReference>
<dbReference type="Proteomes" id="UP000319818">
    <property type="component" value="Unassembled WGS sequence"/>
</dbReference>
<dbReference type="InterPro" id="IPR037523">
    <property type="entry name" value="VOC_core"/>
</dbReference>
<dbReference type="SUPFAM" id="SSF54593">
    <property type="entry name" value="Glyoxalase/Bleomycin resistance protein/Dihydroxybiphenyl dioxygenase"/>
    <property type="match status" value="1"/>
</dbReference>
<accession>A0A543FPE0</accession>
<dbReference type="Pfam" id="PF00903">
    <property type="entry name" value="Glyoxalase"/>
    <property type="match status" value="1"/>
</dbReference>
<dbReference type="OrthoDB" id="9809391at2"/>
<dbReference type="Gene3D" id="3.30.720.110">
    <property type="match status" value="1"/>
</dbReference>
<sequence length="139" mass="14976">MTETTTRPADLHAYLGYRDAPAAVAWLERAFGFTTTMSFPDDEGGIAHAELRRGDAAIVVFSDRDGYERPPRKGDTCGIGLYVTVAEPADVDAVHATAAAAGATTVWTPDGNEWGSYRCRVVDPEGVEWTFGTHRPGES</sequence>
<gene>
    <name evidence="2" type="ORF">FB388_7158</name>
</gene>
<dbReference type="EMBL" id="VFPH01000003">
    <property type="protein sequence ID" value="TQM35718.1"/>
    <property type="molecule type" value="Genomic_DNA"/>
</dbReference>
<dbReference type="AlphaFoldDB" id="A0A543FPE0"/>
<dbReference type="PANTHER" id="PTHR34109:SF1">
    <property type="entry name" value="VOC DOMAIN-CONTAINING PROTEIN"/>
    <property type="match status" value="1"/>
</dbReference>
<evidence type="ECO:0000259" key="1">
    <source>
        <dbReference type="PROSITE" id="PS51819"/>
    </source>
</evidence>
<feature type="domain" description="VOC" evidence="1">
    <location>
        <begin position="9"/>
        <end position="134"/>
    </location>
</feature>
<keyword evidence="3" id="KW-1185">Reference proteome</keyword>
<dbReference type="Gene3D" id="3.30.720.120">
    <property type="match status" value="1"/>
</dbReference>
<proteinExistence type="predicted"/>
<comment type="caution">
    <text evidence="2">The sequence shown here is derived from an EMBL/GenBank/DDBJ whole genome shotgun (WGS) entry which is preliminary data.</text>
</comment>